<proteinExistence type="predicted"/>
<accession>M2Q4Q0</accession>
<comment type="caution">
    <text evidence="1">The sequence shown here is derived from an EMBL/GenBank/DDBJ whole genome shotgun (WGS) entry which is preliminary data.</text>
</comment>
<dbReference type="EMBL" id="ANMG01000120">
    <property type="protein sequence ID" value="EMD21771.1"/>
    <property type="molecule type" value="Genomic_DNA"/>
</dbReference>
<protein>
    <submittedName>
        <fullName evidence="2">Fis family transcriptional regulator</fullName>
    </submittedName>
</protein>
<reference evidence="1 3" key="1">
    <citation type="submission" date="2012-10" db="EMBL/GenBank/DDBJ databases">
        <title>Genome assembly of Amycolatopsis azurea DSM 43854.</title>
        <authorList>
            <person name="Khatri I."/>
            <person name="Kaur I."/>
            <person name="Subramanian S."/>
            <person name="Mayilraj S."/>
        </authorList>
    </citation>
    <scope>NUCLEOTIDE SEQUENCE [LARGE SCALE GENOMIC DNA]</scope>
    <source>
        <strain evidence="1 3">DSM 43854</strain>
    </source>
</reference>
<reference evidence="2 4" key="2">
    <citation type="submission" date="2017-02" db="EMBL/GenBank/DDBJ databases">
        <title>Amycolatopsis azurea DSM 43854 draft genome.</title>
        <authorList>
            <person name="Mayilraj S."/>
        </authorList>
    </citation>
    <scope>NUCLEOTIDE SEQUENCE [LARGE SCALE GENOMIC DNA]</scope>
    <source>
        <strain evidence="2 4">DSM 43854</strain>
    </source>
</reference>
<dbReference type="Gene3D" id="3.30.160.100">
    <property type="entry name" value="Ribosome hibernation promotion factor-like"/>
    <property type="match status" value="1"/>
</dbReference>
<organism evidence="1 3">
    <name type="scientific">Amycolatopsis azurea DSM 43854</name>
    <dbReference type="NCBI Taxonomy" id="1238180"/>
    <lineage>
        <taxon>Bacteria</taxon>
        <taxon>Bacillati</taxon>
        <taxon>Actinomycetota</taxon>
        <taxon>Actinomycetes</taxon>
        <taxon>Pseudonocardiales</taxon>
        <taxon>Pseudonocardiaceae</taxon>
        <taxon>Amycolatopsis</taxon>
    </lineage>
</organism>
<evidence type="ECO:0000313" key="1">
    <source>
        <dbReference type="EMBL" id="EMD21771.1"/>
    </source>
</evidence>
<dbReference type="AlphaFoldDB" id="M2Q4Q0"/>
<dbReference type="SUPFAM" id="SSF69754">
    <property type="entry name" value="Ribosome binding protein Y (YfiA homologue)"/>
    <property type="match status" value="1"/>
</dbReference>
<dbReference type="Proteomes" id="UP000014137">
    <property type="component" value="Unassembled WGS sequence"/>
</dbReference>
<evidence type="ECO:0000313" key="2">
    <source>
        <dbReference type="EMBL" id="OOC00518.1"/>
    </source>
</evidence>
<sequence length="130" mass="14696">MNTTRNDTSVIVERLRLSTGFAASERDWVAERLAALGSRLRSFRDDQVELEIGLKDRHGTGQQVTLACRLHRLPHLHLVATSSAQDLSIALNEVRNDMIRQVDHAKTRVEPQNNRALRNTPILPEIGRPD</sequence>
<dbReference type="EMBL" id="MUXN01000049">
    <property type="protein sequence ID" value="OOC00518.1"/>
    <property type="molecule type" value="Genomic_DNA"/>
</dbReference>
<dbReference type="OrthoDB" id="3634362at2"/>
<dbReference type="InterPro" id="IPR036567">
    <property type="entry name" value="RHF-like"/>
</dbReference>
<keyword evidence="4" id="KW-1185">Reference proteome</keyword>
<evidence type="ECO:0000313" key="3">
    <source>
        <dbReference type="Proteomes" id="UP000014137"/>
    </source>
</evidence>
<gene>
    <name evidence="2" type="ORF">B0293_42715</name>
    <name evidence="1" type="ORF">C791_0921</name>
</gene>
<evidence type="ECO:0000313" key="4">
    <source>
        <dbReference type="Proteomes" id="UP000188551"/>
    </source>
</evidence>
<dbReference type="PATRIC" id="fig|1238180.3.peg.8511"/>
<name>M2Q4Q0_9PSEU</name>
<dbReference type="RefSeq" id="WP_005168342.1">
    <property type="nucleotide sequence ID" value="NZ_ANMG01000120.1"/>
</dbReference>
<dbReference type="Proteomes" id="UP000188551">
    <property type="component" value="Unassembled WGS sequence"/>
</dbReference>